<accession>A0AAD3SWI7</accession>
<dbReference type="AlphaFoldDB" id="A0AAD3SWI7"/>
<comment type="caution">
    <text evidence="1">The sequence shown here is derived from an EMBL/GenBank/DDBJ whole genome shotgun (WGS) entry which is preliminary data.</text>
</comment>
<keyword evidence="2" id="KW-1185">Reference proteome</keyword>
<proteinExistence type="predicted"/>
<evidence type="ECO:0000313" key="2">
    <source>
        <dbReference type="Proteomes" id="UP001279734"/>
    </source>
</evidence>
<gene>
    <name evidence="1" type="ORF">Nepgr_019830</name>
</gene>
<name>A0AAD3SWI7_NEPGR</name>
<dbReference type="Proteomes" id="UP001279734">
    <property type="component" value="Unassembled WGS sequence"/>
</dbReference>
<reference evidence="1" key="1">
    <citation type="submission" date="2023-05" db="EMBL/GenBank/DDBJ databases">
        <title>Nepenthes gracilis genome sequencing.</title>
        <authorList>
            <person name="Fukushima K."/>
        </authorList>
    </citation>
    <scope>NUCLEOTIDE SEQUENCE</scope>
    <source>
        <strain evidence="1">SING2019-196</strain>
    </source>
</reference>
<sequence length="66" mass="7630">MFGSSENRSWFLAHNLEHESFKWYLGTKPSAVWVAAPATASHRFTSQSFLCRRIETSAAVHLYLIW</sequence>
<evidence type="ECO:0000313" key="1">
    <source>
        <dbReference type="EMBL" id="GMH17989.1"/>
    </source>
</evidence>
<protein>
    <submittedName>
        <fullName evidence="1">Uncharacterized protein</fullName>
    </submittedName>
</protein>
<dbReference type="EMBL" id="BSYO01000018">
    <property type="protein sequence ID" value="GMH17989.1"/>
    <property type="molecule type" value="Genomic_DNA"/>
</dbReference>
<organism evidence="1 2">
    <name type="scientific">Nepenthes gracilis</name>
    <name type="common">Slender pitcher plant</name>
    <dbReference type="NCBI Taxonomy" id="150966"/>
    <lineage>
        <taxon>Eukaryota</taxon>
        <taxon>Viridiplantae</taxon>
        <taxon>Streptophyta</taxon>
        <taxon>Embryophyta</taxon>
        <taxon>Tracheophyta</taxon>
        <taxon>Spermatophyta</taxon>
        <taxon>Magnoliopsida</taxon>
        <taxon>eudicotyledons</taxon>
        <taxon>Gunneridae</taxon>
        <taxon>Pentapetalae</taxon>
        <taxon>Caryophyllales</taxon>
        <taxon>Nepenthaceae</taxon>
        <taxon>Nepenthes</taxon>
    </lineage>
</organism>